<feature type="transmembrane region" description="Helical" evidence="8">
    <location>
        <begin position="38"/>
        <end position="56"/>
    </location>
</feature>
<evidence type="ECO:0000256" key="7">
    <source>
        <dbReference type="ARBA" id="ARBA00043987"/>
    </source>
</evidence>
<keyword evidence="2" id="KW-0328">Glycosyltransferase</keyword>
<evidence type="ECO:0000256" key="3">
    <source>
        <dbReference type="ARBA" id="ARBA00022679"/>
    </source>
</evidence>
<dbReference type="GO" id="GO:0016757">
    <property type="term" value="F:glycosyltransferase activity"/>
    <property type="evidence" value="ECO:0007669"/>
    <property type="project" value="UniProtKB-KW"/>
</dbReference>
<evidence type="ECO:0000256" key="1">
    <source>
        <dbReference type="ARBA" id="ARBA00004141"/>
    </source>
</evidence>
<organism evidence="9 10">
    <name type="scientific">Arenibacter palladensis</name>
    <dbReference type="NCBI Taxonomy" id="237373"/>
    <lineage>
        <taxon>Bacteria</taxon>
        <taxon>Pseudomonadati</taxon>
        <taxon>Bacteroidota</taxon>
        <taxon>Flavobacteriia</taxon>
        <taxon>Flavobacteriales</taxon>
        <taxon>Flavobacteriaceae</taxon>
        <taxon>Arenibacter</taxon>
    </lineage>
</organism>
<dbReference type="GO" id="GO:0016020">
    <property type="term" value="C:membrane"/>
    <property type="evidence" value="ECO:0007669"/>
    <property type="project" value="UniProtKB-SubCell"/>
</dbReference>
<dbReference type="Proteomes" id="UP000184406">
    <property type="component" value="Unassembled WGS sequence"/>
</dbReference>
<keyword evidence="4 8" id="KW-0812">Transmembrane</keyword>
<dbReference type="AlphaFoldDB" id="A0A1M4VHH1"/>
<keyword evidence="10" id="KW-1185">Reference proteome</keyword>
<evidence type="ECO:0000313" key="9">
    <source>
        <dbReference type="EMBL" id="SHE68494.1"/>
    </source>
</evidence>
<reference evidence="10" key="1">
    <citation type="submission" date="2016-11" db="EMBL/GenBank/DDBJ databases">
        <authorList>
            <person name="Varghese N."/>
            <person name="Submissions S."/>
        </authorList>
    </citation>
    <scope>NUCLEOTIDE SEQUENCE [LARGE SCALE GENOMIC DNA]</scope>
    <source>
        <strain evidence="10">DSM 17539</strain>
    </source>
</reference>
<evidence type="ECO:0000313" key="10">
    <source>
        <dbReference type="Proteomes" id="UP000184406"/>
    </source>
</evidence>
<dbReference type="NCBIfam" id="NF038066">
    <property type="entry name" value="MptB"/>
    <property type="match status" value="1"/>
</dbReference>
<dbReference type="Pfam" id="PF26314">
    <property type="entry name" value="MptA_B_family"/>
    <property type="match status" value="1"/>
</dbReference>
<proteinExistence type="inferred from homology"/>
<evidence type="ECO:0000256" key="8">
    <source>
        <dbReference type="SAM" id="Phobius"/>
    </source>
</evidence>
<comment type="similarity">
    <text evidence="7">Belongs to the MptA/B family.</text>
</comment>
<evidence type="ECO:0000256" key="6">
    <source>
        <dbReference type="ARBA" id="ARBA00023136"/>
    </source>
</evidence>
<sequence length="453" mass="52811">MIQRAISYWNLHRIPILMVLLSILFYTSFGYQLDRADFIKLLGLYLGLFFLCYKLIQFEKWNFKFLAISGTLFRMLLLFAEPNLSQDFYRFIWDGQLINHGMSPYLHLPKDLIIENGHLMHNAAELVSGMGSLSASNYSNYPPLNQFIFALSTWLSGKSVVGSVLVMRTVIILSDLGILYFGRKLLQKLNKSTHLIFWYFLNPLVILELTGNLHFEGVMLFFFIWSIYLLCNKKLLLAAIVYALSISIKLVPLLFLPIFLKYFGLKKSMLFYVVVGITTVLLVLPFYSLDFANNYMQTVGLWFSNFEFNAGLYNAIKKVALNFDAKPWELIKDYGKITPIIVLATVALFTFFRDNKKISSLLTSMLWVLTLYYFLSATVHPWYIIFLVVLSLFTEFRFPIVWSLSVVLSYWAYSNAGFKENYWLLSVEYIAVYGFMFYEIVRLHNKKMLFSKN</sequence>
<evidence type="ECO:0000256" key="2">
    <source>
        <dbReference type="ARBA" id="ARBA00022676"/>
    </source>
</evidence>
<evidence type="ECO:0000256" key="4">
    <source>
        <dbReference type="ARBA" id="ARBA00022692"/>
    </source>
</evidence>
<feature type="transmembrane region" description="Helical" evidence="8">
    <location>
        <begin position="422"/>
        <end position="441"/>
    </location>
</feature>
<evidence type="ECO:0000256" key="5">
    <source>
        <dbReference type="ARBA" id="ARBA00022989"/>
    </source>
</evidence>
<dbReference type="EMBL" id="FQUX01000001">
    <property type="protein sequence ID" value="SHE68494.1"/>
    <property type="molecule type" value="Genomic_DNA"/>
</dbReference>
<dbReference type="InterPro" id="IPR049829">
    <property type="entry name" value="MptA/B-like"/>
</dbReference>
<keyword evidence="6 8" id="KW-0472">Membrane</keyword>
<feature type="transmembrane region" description="Helical" evidence="8">
    <location>
        <begin position="12"/>
        <end position="32"/>
    </location>
</feature>
<feature type="transmembrane region" description="Helical" evidence="8">
    <location>
        <begin position="334"/>
        <end position="352"/>
    </location>
</feature>
<name>A0A1M4VHH1_9FLAO</name>
<dbReference type="OrthoDB" id="1491846at2"/>
<keyword evidence="3" id="KW-0808">Transferase</keyword>
<comment type="subcellular location">
    <subcellularLocation>
        <location evidence="1">Membrane</location>
        <topology evidence="1">Multi-pass membrane protein</topology>
    </subcellularLocation>
</comment>
<feature type="transmembrane region" description="Helical" evidence="8">
    <location>
        <begin position="160"/>
        <end position="182"/>
    </location>
</feature>
<accession>A0A1M4VHH1</accession>
<gene>
    <name evidence="9" type="ORF">SAMN03080594_101981</name>
</gene>
<feature type="transmembrane region" description="Helical" evidence="8">
    <location>
        <begin position="63"/>
        <end position="80"/>
    </location>
</feature>
<feature type="transmembrane region" description="Helical" evidence="8">
    <location>
        <begin position="194"/>
        <end position="215"/>
    </location>
</feature>
<feature type="transmembrane region" description="Helical" evidence="8">
    <location>
        <begin position="270"/>
        <end position="289"/>
    </location>
</feature>
<protein>
    <recommendedName>
        <fullName evidence="11">Mannosyltransferase</fullName>
    </recommendedName>
</protein>
<evidence type="ECO:0008006" key="11">
    <source>
        <dbReference type="Google" id="ProtNLM"/>
    </source>
</evidence>
<keyword evidence="5 8" id="KW-1133">Transmembrane helix</keyword>
<feature type="transmembrane region" description="Helical" evidence="8">
    <location>
        <begin position="235"/>
        <end position="258"/>
    </location>
</feature>